<reference evidence="1" key="2">
    <citation type="journal article" date="2021" name="Genome Biol. Evol.">
        <title>Developing a high-quality reference genome for a parasitic bivalve with doubly uniparental inheritance (Bivalvia: Unionida).</title>
        <authorList>
            <person name="Smith C.H."/>
        </authorList>
    </citation>
    <scope>NUCLEOTIDE SEQUENCE</scope>
    <source>
        <strain evidence="1">CHS0354</strain>
        <tissue evidence="1">Mantle</tissue>
    </source>
</reference>
<proteinExistence type="predicted"/>
<dbReference type="Proteomes" id="UP001195483">
    <property type="component" value="Unassembled WGS sequence"/>
</dbReference>
<comment type="caution">
    <text evidence="1">The sequence shown here is derived from an EMBL/GenBank/DDBJ whole genome shotgun (WGS) entry which is preliminary data.</text>
</comment>
<dbReference type="PANTHER" id="PTHR11388:SF100">
    <property type="entry name" value="SOLUTE CARRIER ORGANIC ANION TRANSPORTER FAMILY MEMBER 4A1"/>
    <property type="match status" value="1"/>
</dbReference>
<dbReference type="GO" id="GO:0015347">
    <property type="term" value="F:sodium-independent organic anion transmembrane transporter activity"/>
    <property type="evidence" value="ECO:0007669"/>
    <property type="project" value="TreeGrafter"/>
</dbReference>
<reference evidence="1" key="3">
    <citation type="submission" date="2023-05" db="EMBL/GenBank/DDBJ databases">
        <authorList>
            <person name="Smith C.H."/>
        </authorList>
    </citation>
    <scope>NUCLEOTIDE SEQUENCE</scope>
    <source>
        <strain evidence="1">CHS0354</strain>
        <tissue evidence="1">Mantle</tissue>
    </source>
</reference>
<name>A0AAE0VKB6_9BIVA</name>
<protein>
    <submittedName>
        <fullName evidence="1">Uncharacterized protein</fullName>
    </submittedName>
</protein>
<dbReference type="AlphaFoldDB" id="A0AAE0VKB6"/>
<dbReference type="GO" id="GO:0016323">
    <property type="term" value="C:basolateral plasma membrane"/>
    <property type="evidence" value="ECO:0007669"/>
    <property type="project" value="TreeGrafter"/>
</dbReference>
<dbReference type="InterPro" id="IPR004156">
    <property type="entry name" value="OATP"/>
</dbReference>
<reference evidence="1" key="1">
    <citation type="journal article" date="2021" name="Genome Biol. Evol.">
        <title>A High-Quality Reference Genome for a Parasitic Bivalve with Doubly Uniparental Inheritance (Bivalvia: Unionida).</title>
        <authorList>
            <person name="Smith C.H."/>
        </authorList>
    </citation>
    <scope>NUCLEOTIDE SEQUENCE</scope>
    <source>
        <strain evidence="1">CHS0354</strain>
    </source>
</reference>
<gene>
    <name evidence="1" type="ORF">CHS0354_031765</name>
</gene>
<dbReference type="GO" id="GO:0043252">
    <property type="term" value="P:sodium-independent organic anion transport"/>
    <property type="evidence" value="ECO:0007669"/>
    <property type="project" value="TreeGrafter"/>
</dbReference>
<dbReference type="EMBL" id="JAEAOA010001897">
    <property type="protein sequence ID" value="KAK3581443.1"/>
    <property type="molecule type" value="Genomic_DNA"/>
</dbReference>
<accession>A0AAE0VKB6</accession>
<dbReference type="Pfam" id="PF03137">
    <property type="entry name" value="OATP"/>
    <property type="match status" value="1"/>
</dbReference>
<organism evidence="1 2">
    <name type="scientific">Potamilus streckersoni</name>
    <dbReference type="NCBI Taxonomy" id="2493646"/>
    <lineage>
        <taxon>Eukaryota</taxon>
        <taxon>Metazoa</taxon>
        <taxon>Spiralia</taxon>
        <taxon>Lophotrochozoa</taxon>
        <taxon>Mollusca</taxon>
        <taxon>Bivalvia</taxon>
        <taxon>Autobranchia</taxon>
        <taxon>Heteroconchia</taxon>
        <taxon>Palaeoheterodonta</taxon>
        <taxon>Unionida</taxon>
        <taxon>Unionoidea</taxon>
        <taxon>Unionidae</taxon>
        <taxon>Ambleminae</taxon>
        <taxon>Lampsilini</taxon>
        <taxon>Potamilus</taxon>
    </lineage>
</organism>
<keyword evidence="2" id="KW-1185">Reference proteome</keyword>
<dbReference type="PANTHER" id="PTHR11388">
    <property type="entry name" value="ORGANIC ANION TRANSPORTER"/>
    <property type="match status" value="1"/>
</dbReference>
<sequence>MSTMIALEDRTKNKTSMCIPQENMTEIRRDASEIDNTKNSVKCLTSVLAFSIIYGLSSTFTQIGSTYILSQITTIEKTFGLTSASSGLMVSANDIGFSVTILVASHFLQSLTRSFAGERYTVSSDKQADVVDTVPIEESDSSSIGWLYSICHLHYVVKPVPYATYFGHMYFYGRCGFSAHDGTPSRKANHNAEIFTFRFEFKHKHNFLSFVQANIQSGIE</sequence>
<evidence type="ECO:0000313" key="2">
    <source>
        <dbReference type="Proteomes" id="UP001195483"/>
    </source>
</evidence>
<evidence type="ECO:0000313" key="1">
    <source>
        <dbReference type="EMBL" id="KAK3581443.1"/>
    </source>
</evidence>